<organism evidence="2 3">
    <name type="scientific">Prosthecochloris marina</name>
    <dbReference type="NCBI Taxonomy" id="2017681"/>
    <lineage>
        <taxon>Bacteria</taxon>
        <taxon>Pseudomonadati</taxon>
        <taxon>Chlorobiota</taxon>
        <taxon>Chlorobiia</taxon>
        <taxon>Chlorobiales</taxon>
        <taxon>Chlorobiaceae</taxon>
        <taxon>Prosthecochloris</taxon>
    </lineage>
</organism>
<dbReference type="EMBL" id="PDNZ01000001">
    <property type="protein sequence ID" value="PWW83023.1"/>
    <property type="molecule type" value="Genomic_DNA"/>
</dbReference>
<dbReference type="Proteomes" id="UP000246278">
    <property type="component" value="Unassembled WGS sequence"/>
</dbReference>
<dbReference type="RefSeq" id="WP_110021907.1">
    <property type="nucleotide sequence ID" value="NZ_PDNZ01000001.1"/>
</dbReference>
<name>A0A317T8J0_9CHLB</name>
<evidence type="ECO:0000313" key="2">
    <source>
        <dbReference type="EMBL" id="PWW83023.1"/>
    </source>
</evidence>
<dbReference type="InterPro" id="IPR007899">
    <property type="entry name" value="CHAD_dom"/>
</dbReference>
<dbReference type="InterPro" id="IPR038186">
    <property type="entry name" value="CHAD_dom_sf"/>
</dbReference>
<sequence length="518" mass="60012">MKTSLYPLFFFVSDTFDIPAFFKGRPDSFSFQAEPPKSETLRFYDTFDWKGWNQKKAIVHCGYRLSVVEMKNGRELGSASLRKIPHSFFAGAIGEKTIATRLLNLSKLRAFICFATVETEVKRWRVLDENQKTIASIELRSIQSNFQGPGKITVKLSPIRGYGKELETVAEHLKQSPDYLEKSSFLDFYTTILAATATVPANYSPKPSFRLKPGNTIDKSARELLLSTLEVIHTNEQWIPKNIDTEFLHDYRVATRRTRSILAQLKGIFPPEELYHYKQAFRELGKRTNNLRDQDVYLIQAKKFKDLLPISMRDSLDPFFTDLRNRHKKELRTFSRYLGSEKYRLLMQEWESFLKNETSPDLKTTPDAEKKTSDVAVLTIQKAWKKVIRHGRNISRIATDTELHALRLDCKKLRYLLEFYASLFPAKTLQSVVRQLKTLQDNLGTFVDLSVQQNYLDDYLSHLESTAKNIPFAASLGGLVTALYHEREKVRSHFHSAFDAFDKSETEALFNELFNKYR</sequence>
<dbReference type="OrthoDB" id="9810154at2"/>
<dbReference type="PROSITE" id="PS51708">
    <property type="entry name" value="CHAD"/>
    <property type="match status" value="1"/>
</dbReference>
<reference evidence="3" key="1">
    <citation type="submission" date="2017-10" db="EMBL/GenBank/DDBJ databases">
        <authorList>
            <person name="Gaisin V.A."/>
            <person name="Rysina M.S."/>
            <person name="Grouzdev D.S."/>
        </authorList>
    </citation>
    <scope>NUCLEOTIDE SEQUENCE [LARGE SCALE GENOMIC DNA]</scope>
    <source>
        <strain evidence="3">V1</strain>
    </source>
</reference>
<proteinExistence type="predicted"/>
<dbReference type="PANTHER" id="PTHR39339:SF1">
    <property type="entry name" value="CHAD DOMAIN-CONTAINING PROTEIN"/>
    <property type="match status" value="1"/>
</dbReference>
<keyword evidence="3" id="KW-1185">Reference proteome</keyword>
<feature type="domain" description="CHAD" evidence="1">
    <location>
        <begin position="214"/>
        <end position="503"/>
    </location>
</feature>
<evidence type="ECO:0000313" key="3">
    <source>
        <dbReference type="Proteomes" id="UP000246278"/>
    </source>
</evidence>
<comment type="caution">
    <text evidence="2">The sequence shown here is derived from an EMBL/GenBank/DDBJ whole genome shotgun (WGS) entry which is preliminary data.</text>
</comment>
<dbReference type="PANTHER" id="PTHR39339">
    <property type="entry name" value="SLR1444 PROTEIN"/>
    <property type="match status" value="1"/>
</dbReference>
<dbReference type="AlphaFoldDB" id="A0A317T8J0"/>
<dbReference type="Pfam" id="PF05235">
    <property type="entry name" value="CHAD"/>
    <property type="match status" value="1"/>
</dbReference>
<evidence type="ECO:0000259" key="1">
    <source>
        <dbReference type="PROSITE" id="PS51708"/>
    </source>
</evidence>
<accession>A0A317T8J0</accession>
<gene>
    <name evidence="2" type="ORF">CR164_00195</name>
</gene>
<dbReference type="SMART" id="SM00880">
    <property type="entry name" value="CHAD"/>
    <property type="match status" value="1"/>
</dbReference>
<protein>
    <recommendedName>
        <fullName evidence="1">CHAD domain-containing protein</fullName>
    </recommendedName>
</protein>
<dbReference type="Gene3D" id="1.40.20.10">
    <property type="entry name" value="CHAD domain"/>
    <property type="match status" value="1"/>
</dbReference>